<dbReference type="PANTHER" id="PTHR33417">
    <property type="entry name" value="G-BOX BINDING PROTEIN"/>
    <property type="match status" value="1"/>
</dbReference>
<sequence length="96" mass="10629">MAASVSWSQRWLRPEVYPIFAALGSAVGLCAFFCTRQLTTSPGFTASKAKRATAIPETAQDFKEGEKFRNHFIRRSVLGMKPEIMPGLNSSMTKTN</sequence>
<dbReference type="STRING" id="41875.K8F1M3"/>
<keyword evidence="1" id="KW-1133">Transmembrane helix</keyword>
<keyword evidence="3" id="KW-1185">Reference proteome</keyword>
<dbReference type="Pfam" id="PF06522">
    <property type="entry name" value="B12D"/>
    <property type="match status" value="1"/>
</dbReference>
<organism evidence="2 3">
    <name type="scientific">Bathycoccus prasinos</name>
    <dbReference type="NCBI Taxonomy" id="41875"/>
    <lineage>
        <taxon>Eukaryota</taxon>
        <taxon>Viridiplantae</taxon>
        <taxon>Chlorophyta</taxon>
        <taxon>Mamiellophyceae</taxon>
        <taxon>Mamiellales</taxon>
        <taxon>Bathycoccaceae</taxon>
        <taxon>Bathycoccus</taxon>
    </lineage>
</organism>
<reference evidence="2 3" key="1">
    <citation type="submission" date="2011-10" db="EMBL/GenBank/DDBJ databases">
        <authorList>
            <person name="Genoscope - CEA"/>
        </authorList>
    </citation>
    <scope>NUCLEOTIDE SEQUENCE [LARGE SCALE GENOMIC DNA]</scope>
    <source>
        <strain evidence="2 3">RCC 1105</strain>
    </source>
</reference>
<evidence type="ECO:0008006" key="4">
    <source>
        <dbReference type="Google" id="ProtNLM"/>
    </source>
</evidence>
<dbReference type="RefSeq" id="XP_007511902.1">
    <property type="nucleotide sequence ID" value="XM_007511840.1"/>
</dbReference>
<evidence type="ECO:0000256" key="1">
    <source>
        <dbReference type="SAM" id="Phobius"/>
    </source>
</evidence>
<name>K8F1M3_9CHLO</name>
<evidence type="ECO:0000313" key="3">
    <source>
        <dbReference type="Proteomes" id="UP000198341"/>
    </source>
</evidence>
<keyword evidence="1" id="KW-0472">Membrane</keyword>
<accession>K8F1M3</accession>
<dbReference type="KEGG" id="bpg:Bathy07g00210"/>
<proteinExistence type="predicted"/>
<keyword evidence="1" id="KW-0812">Transmembrane</keyword>
<dbReference type="Proteomes" id="UP000198341">
    <property type="component" value="Chromosome 7"/>
</dbReference>
<gene>
    <name evidence="2" type="ORF">Bathy07g00210</name>
</gene>
<feature type="transmembrane region" description="Helical" evidence="1">
    <location>
        <begin position="16"/>
        <end position="34"/>
    </location>
</feature>
<dbReference type="InterPro" id="IPR010530">
    <property type="entry name" value="B12D"/>
</dbReference>
<dbReference type="EMBL" id="FO082272">
    <property type="protein sequence ID" value="CCO65990.1"/>
    <property type="molecule type" value="Genomic_DNA"/>
</dbReference>
<evidence type="ECO:0000313" key="2">
    <source>
        <dbReference type="EMBL" id="CCO65990.1"/>
    </source>
</evidence>
<dbReference type="GeneID" id="19014511"/>
<protein>
    <recommendedName>
        <fullName evidence="4">NADH-ubiquinone reductase complex 1 MLRQ subunit</fullName>
    </recommendedName>
</protein>
<dbReference type="AlphaFoldDB" id="K8F1M3"/>
<dbReference type="OrthoDB" id="202195at2759"/>
<dbReference type="eggNOG" id="ENOG502S1RJ">
    <property type="taxonomic scope" value="Eukaryota"/>
</dbReference>